<dbReference type="AlphaFoldDB" id="A0AA48GU74"/>
<dbReference type="SMART" id="SM00530">
    <property type="entry name" value="HTH_XRE"/>
    <property type="match status" value="1"/>
</dbReference>
<evidence type="ECO:0000313" key="3">
    <source>
        <dbReference type="Proteomes" id="UP001228113"/>
    </source>
</evidence>
<dbReference type="Pfam" id="PF01381">
    <property type="entry name" value="HTH_3"/>
    <property type="match status" value="1"/>
</dbReference>
<dbReference type="KEGG" id="msea:METESE_06880"/>
<dbReference type="InterPro" id="IPR001387">
    <property type="entry name" value="Cro/C1-type_HTH"/>
</dbReference>
<dbReference type="Proteomes" id="UP001228113">
    <property type="component" value="Chromosome"/>
</dbReference>
<gene>
    <name evidence="2" type="ORF">METESE_06880</name>
</gene>
<accession>A0AA48GU74</accession>
<dbReference type="GO" id="GO:0003677">
    <property type="term" value="F:DNA binding"/>
    <property type="evidence" value="ECO:0007669"/>
    <property type="project" value="InterPro"/>
</dbReference>
<dbReference type="PROSITE" id="PS50943">
    <property type="entry name" value="HTH_CROC1"/>
    <property type="match status" value="1"/>
</dbReference>
<name>A0AA48GU74_9BACT</name>
<dbReference type="CDD" id="cd00093">
    <property type="entry name" value="HTH_XRE"/>
    <property type="match status" value="1"/>
</dbReference>
<dbReference type="RefSeq" id="WP_316411083.1">
    <property type="nucleotide sequence ID" value="NZ_AP027081.1"/>
</dbReference>
<sequence length="274" mass="30864">MNTTKSNAIRAEIAKNVRALREGRRMTQAYLSRRLGMSQGRFSVVERGDGSFTAEQLVEILRLFNVTVGQLVAEKGDPEAYLHKALARLGAAHLFEDDRILPSEELAELERVLREVLVVGEPARQVTALAPVLIVNVEKLNLSRAWAVFKDYGLERRFGWLIDSTLEAIRAILRSSPNLSRKETLRLRKAERAFERFLRREGPSQIRRVPADPPEKLEERTLDVDVIGRAVVSDQTLRELIRDASDAARRWGVATALQTEDFIEAVRAAGVVTD</sequence>
<dbReference type="SUPFAM" id="SSF47413">
    <property type="entry name" value="lambda repressor-like DNA-binding domains"/>
    <property type="match status" value="1"/>
</dbReference>
<dbReference type="EMBL" id="AP027081">
    <property type="protein sequence ID" value="BDU75730.1"/>
    <property type="molecule type" value="Genomic_DNA"/>
</dbReference>
<proteinExistence type="predicted"/>
<keyword evidence="3" id="KW-1185">Reference proteome</keyword>
<reference evidence="2" key="1">
    <citation type="journal article" date="2023" name="Int. J. Syst. Evol. Microbiol.">
        <title>Mesoterricola silvestris gen. nov., sp. nov., Mesoterricola sediminis sp. nov., Geothrix oryzae sp. nov., Geothrix edaphica sp. nov., Geothrix rubra sp. nov., and Geothrix limicola sp. nov., six novel members of Acidobacteriota isolated from soils.</title>
        <authorList>
            <person name="Itoh H."/>
            <person name="Sugisawa Y."/>
            <person name="Mise K."/>
            <person name="Xu Z."/>
            <person name="Kuniyasu M."/>
            <person name="Ushijima N."/>
            <person name="Kawano K."/>
            <person name="Kobayashi E."/>
            <person name="Shiratori Y."/>
            <person name="Masuda Y."/>
            <person name="Senoo K."/>
        </authorList>
    </citation>
    <scope>NUCLEOTIDE SEQUENCE</scope>
    <source>
        <strain evidence="2">W786</strain>
    </source>
</reference>
<evidence type="ECO:0000259" key="1">
    <source>
        <dbReference type="PROSITE" id="PS50943"/>
    </source>
</evidence>
<organism evidence="2 3">
    <name type="scientific">Mesoterricola sediminis</name>
    <dbReference type="NCBI Taxonomy" id="2927980"/>
    <lineage>
        <taxon>Bacteria</taxon>
        <taxon>Pseudomonadati</taxon>
        <taxon>Acidobacteriota</taxon>
        <taxon>Holophagae</taxon>
        <taxon>Holophagales</taxon>
        <taxon>Holophagaceae</taxon>
        <taxon>Mesoterricola</taxon>
    </lineage>
</organism>
<feature type="domain" description="HTH cro/C1-type" evidence="1">
    <location>
        <begin position="17"/>
        <end position="71"/>
    </location>
</feature>
<evidence type="ECO:0000313" key="2">
    <source>
        <dbReference type="EMBL" id="BDU75730.1"/>
    </source>
</evidence>
<dbReference type="InterPro" id="IPR010982">
    <property type="entry name" value="Lambda_DNA-bd_dom_sf"/>
</dbReference>
<dbReference type="Gene3D" id="1.10.260.40">
    <property type="entry name" value="lambda repressor-like DNA-binding domains"/>
    <property type="match status" value="1"/>
</dbReference>
<protein>
    <recommendedName>
        <fullName evidence="1">HTH cro/C1-type domain-containing protein</fullName>
    </recommendedName>
</protein>